<comment type="caution">
    <text evidence="1">The sequence shown here is derived from an EMBL/GenBank/DDBJ whole genome shotgun (WGS) entry which is preliminary data.</text>
</comment>
<name>A0ABQ4Q512_9BURK</name>
<evidence type="ECO:0000313" key="1">
    <source>
        <dbReference type="EMBL" id="GIZ52198.1"/>
    </source>
</evidence>
<sequence length="119" mass="12651">MPMTLATLVTGADAARREAAIAADIRTPADTAVILEGLPSGKSAAALDLPQLQLHRIAPACMCCTGNLTFRVTLDRVLRRKPARLYLGLASSDHLDAIRRFLSAAPYGALLELTPDLQA</sequence>
<evidence type="ECO:0008006" key="3">
    <source>
        <dbReference type="Google" id="ProtNLM"/>
    </source>
</evidence>
<organism evidence="1 2">
    <name type="scientific">Noviherbaspirillum aridicola</name>
    <dbReference type="NCBI Taxonomy" id="2849687"/>
    <lineage>
        <taxon>Bacteria</taxon>
        <taxon>Pseudomonadati</taxon>
        <taxon>Pseudomonadota</taxon>
        <taxon>Betaproteobacteria</taxon>
        <taxon>Burkholderiales</taxon>
        <taxon>Oxalobacteraceae</taxon>
        <taxon>Noviherbaspirillum</taxon>
    </lineage>
</organism>
<reference evidence="1 2" key="1">
    <citation type="journal article" date="2022" name="Int. J. Syst. Evol. Microbiol.">
        <title>Noviherbaspirillum aridicola sp. nov., isolated from an arid soil in Pakistan.</title>
        <authorList>
            <person name="Khan I.U."/>
            <person name="Saqib M."/>
            <person name="Amin A."/>
            <person name="Hussain F."/>
            <person name="Li L."/>
            <person name="Liu Y.H."/>
            <person name="Fang B.Z."/>
            <person name="Ahmed I."/>
            <person name="Li W.J."/>
        </authorList>
    </citation>
    <scope>NUCLEOTIDE SEQUENCE [LARGE SCALE GENOMIC DNA]</scope>
    <source>
        <strain evidence="1 2">NCCP-691</strain>
    </source>
</reference>
<dbReference type="RefSeq" id="WP_309295118.1">
    <property type="nucleotide sequence ID" value="NZ_BPMK01000009.1"/>
</dbReference>
<proteinExistence type="predicted"/>
<evidence type="ECO:0000313" key="2">
    <source>
        <dbReference type="Proteomes" id="UP000887222"/>
    </source>
</evidence>
<dbReference type="Proteomes" id="UP000887222">
    <property type="component" value="Unassembled WGS sequence"/>
</dbReference>
<keyword evidence="2" id="KW-1185">Reference proteome</keyword>
<dbReference type="EMBL" id="BPMK01000009">
    <property type="protein sequence ID" value="GIZ52198.1"/>
    <property type="molecule type" value="Genomic_DNA"/>
</dbReference>
<accession>A0ABQ4Q512</accession>
<gene>
    <name evidence="1" type="ORF">NCCP691_22120</name>
</gene>
<protein>
    <recommendedName>
        <fullName evidence="3">GTPase</fullName>
    </recommendedName>
</protein>